<dbReference type="InterPro" id="IPR001647">
    <property type="entry name" value="HTH_TetR"/>
</dbReference>
<dbReference type="AlphaFoldDB" id="A0A0R2L4K4"/>
<dbReference type="PANTHER" id="PTHR43479:SF7">
    <property type="entry name" value="TETR-FAMILY TRANSCRIPTIONAL REGULATOR"/>
    <property type="match status" value="1"/>
</dbReference>
<evidence type="ECO:0000256" key="1">
    <source>
        <dbReference type="ARBA" id="ARBA00023125"/>
    </source>
</evidence>
<gene>
    <name evidence="5" type="ORF">IV55_GL001213</name>
    <name evidence="4" type="ORF">LSI01_14220</name>
</gene>
<dbReference type="SUPFAM" id="SSF46689">
    <property type="entry name" value="Homeodomain-like"/>
    <property type="match status" value="1"/>
</dbReference>
<reference evidence="5 6" key="1">
    <citation type="journal article" date="2015" name="Genome Announc.">
        <title>Expanding the biotechnology potential of lactobacilli through comparative genomics of 213 strains and associated genera.</title>
        <authorList>
            <person name="Sun Z."/>
            <person name="Harris H.M."/>
            <person name="McCann A."/>
            <person name="Guo C."/>
            <person name="Argimon S."/>
            <person name="Zhang W."/>
            <person name="Yang X."/>
            <person name="Jeffery I.B."/>
            <person name="Cooney J.C."/>
            <person name="Kagawa T.F."/>
            <person name="Liu W."/>
            <person name="Song Y."/>
            <person name="Salvetti E."/>
            <person name="Wrobel A."/>
            <person name="Rasinkangas P."/>
            <person name="Parkhill J."/>
            <person name="Rea M.C."/>
            <person name="O'Sullivan O."/>
            <person name="Ritari J."/>
            <person name="Douillard F.P."/>
            <person name="Paul Ross R."/>
            <person name="Yang R."/>
            <person name="Briner A.E."/>
            <person name="Felis G.E."/>
            <person name="de Vos W.M."/>
            <person name="Barrangou R."/>
            <person name="Klaenhammer T.R."/>
            <person name="Caufield P.W."/>
            <person name="Cui Y."/>
            <person name="Zhang H."/>
            <person name="O'Toole P.W."/>
        </authorList>
    </citation>
    <scope>NUCLEOTIDE SEQUENCE [LARGE SCALE GENOMIC DNA]</scope>
    <source>
        <strain evidence="5 6">DSM 22696</strain>
    </source>
</reference>
<keyword evidence="6" id="KW-1185">Reference proteome</keyword>
<dbReference type="InterPro" id="IPR009057">
    <property type="entry name" value="Homeodomain-like_sf"/>
</dbReference>
<comment type="caution">
    <text evidence="5">The sequence shown here is derived from an EMBL/GenBank/DDBJ whole genome shotgun (WGS) entry which is preliminary data.</text>
</comment>
<dbReference type="PATRIC" id="fig|348151.3.peg.1244"/>
<evidence type="ECO:0000313" key="4">
    <source>
        <dbReference type="EMBL" id="GEK29111.1"/>
    </source>
</evidence>
<sequence>MSLTRKQQRTQLDILTALKILLQTHPFDQITIAMICEQALIHHSTFYRYFTDKYALLQAFIADAFSYSESDLSPATDFVTLISDRLLANWTVFENLTRYNHAHDIYYDLIQLFSRLFSQAAVANPNSQEPIIKLILQSPHPDYATYGLAGSIVGTFIKWNDDPKPISEGDLKQLLKDVLADYQQQLQ</sequence>
<keyword evidence="1 2" id="KW-0238">DNA-binding</keyword>
<dbReference type="STRING" id="348151.IV55_GL001213"/>
<dbReference type="PANTHER" id="PTHR43479">
    <property type="entry name" value="ACREF/ENVCD OPERON REPRESSOR-RELATED"/>
    <property type="match status" value="1"/>
</dbReference>
<dbReference type="EMBL" id="JQCB01000003">
    <property type="protein sequence ID" value="KRN96681.1"/>
    <property type="molecule type" value="Genomic_DNA"/>
</dbReference>
<reference evidence="4 7" key="2">
    <citation type="submission" date="2019-07" db="EMBL/GenBank/DDBJ databases">
        <title>Whole genome shotgun sequence of Lactobacillus siliginis NBRC 101315.</title>
        <authorList>
            <person name="Hosoyama A."/>
            <person name="Uohara A."/>
            <person name="Ohji S."/>
            <person name="Ichikawa N."/>
        </authorList>
    </citation>
    <scope>NUCLEOTIDE SEQUENCE [LARGE SCALE GENOMIC DNA]</scope>
    <source>
        <strain evidence="4 7">NBRC 101315</strain>
    </source>
</reference>
<feature type="domain" description="HTH tetR-type" evidence="3">
    <location>
        <begin position="8"/>
        <end position="68"/>
    </location>
</feature>
<dbReference type="Gene3D" id="1.10.357.10">
    <property type="entry name" value="Tetracycline Repressor, domain 2"/>
    <property type="match status" value="1"/>
</dbReference>
<proteinExistence type="predicted"/>
<dbReference type="Proteomes" id="UP000051139">
    <property type="component" value="Unassembled WGS sequence"/>
</dbReference>
<dbReference type="GO" id="GO:0003677">
    <property type="term" value="F:DNA binding"/>
    <property type="evidence" value="ECO:0007669"/>
    <property type="project" value="UniProtKB-UniRule"/>
</dbReference>
<name>A0A0R2L4K4_9LACO</name>
<evidence type="ECO:0000313" key="6">
    <source>
        <dbReference type="Proteomes" id="UP000051139"/>
    </source>
</evidence>
<evidence type="ECO:0000313" key="5">
    <source>
        <dbReference type="EMBL" id="KRN96681.1"/>
    </source>
</evidence>
<evidence type="ECO:0000256" key="2">
    <source>
        <dbReference type="PROSITE-ProRule" id="PRU00335"/>
    </source>
</evidence>
<dbReference type="OrthoDB" id="9810250at2"/>
<dbReference type="InterPro" id="IPR050624">
    <property type="entry name" value="HTH-type_Tx_Regulator"/>
</dbReference>
<accession>A0A0R2L4K4</accession>
<evidence type="ECO:0000259" key="3">
    <source>
        <dbReference type="PROSITE" id="PS50977"/>
    </source>
</evidence>
<dbReference type="PROSITE" id="PS50977">
    <property type="entry name" value="HTH_TETR_2"/>
    <property type="match status" value="1"/>
</dbReference>
<evidence type="ECO:0000313" key="7">
    <source>
        <dbReference type="Proteomes" id="UP000321429"/>
    </source>
</evidence>
<dbReference type="EMBL" id="BJUD01000032">
    <property type="protein sequence ID" value="GEK29111.1"/>
    <property type="molecule type" value="Genomic_DNA"/>
</dbReference>
<protein>
    <recommendedName>
        <fullName evidence="3">HTH tetR-type domain-containing protein</fullName>
    </recommendedName>
</protein>
<feature type="DNA-binding region" description="H-T-H motif" evidence="2">
    <location>
        <begin position="31"/>
        <end position="50"/>
    </location>
</feature>
<organism evidence="5 6">
    <name type="scientific">Furfurilactobacillus siliginis</name>
    <dbReference type="NCBI Taxonomy" id="348151"/>
    <lineage>
        <taxon>Bacteria</taxon>
        <taxon>Bacillati</taxon>
        <taxon>Bacillota</taxon>
        <taxon>Bacilli</taxon>
        <taxon>Lactobacillales</taxon>
        <taxon>Lactobacillaceae</taxon>
        <taxon>Furfurilactobacillus</taxon>
    </lineage>
</organism>
<dbReference type="Pfam" id="PF00440">
    <property type="entry name" value="TetR_N"/>
    <property type="match status" value="1"/>
</dbReference>
<dbReference type="Proteomes" id="UP000321429">
    <property type="component" value="Unassembled WGS sequence"/>
</dbReference>
<dbReference type="RefSeq" id="WP_057809350.1">
    <property type="nucleotide sequence ID" value="NZ_BJUD01000032.1"/>
</dbReference>